<dbReference type="Gene3D" id="1.20.144.10">
    <property type="entry name" value="Phosphatidic acid phosphatase type 2/haloperoxidase"/>
    <property type="match status" value="1"/>
</dbReference>
<reference evidence="3" key="1">
    <citation type="submission" date="2023-07" db="EMBL/GenBank/DDBJ databases">
        <title>30 novel species of actinomycetes from the DSMZ collection.</title>
        <authorList>
            <person name="Nouioui I."/>
        </authorList>
    </citation>
    <scope>NUCLEOTIDE SEQUENCE [LARGE SCALE GENOMIC DNA]</scope>
    <source>
        <strain evidence="3">DSM 41981</strain>
    </source>
</reference>
<dbReference type="EMBL" id="JAVRES010000034">
    <property type="protein sequence ID" value="MDT0439999.1"/>
    <property type="molecule type" value="Genomic_DNA"/>
</dbReference>
<protein>
    <recommendedName>
        <fullName evidence="4">Phosphatase PAP2 family protein</fullName>
    </recommendedName>
</protein>
<comment type="caution">
    <text evidence="2">The sequence shown here is derived from an EMBL/GenBank/DDBJ whole genome shotgun (WGS) entry which is preliminary data.</text>
</comment>
<feature type="transmembrane region" description="Helical" evidence="1">
    <location>
        <begin position="109"/>
        <end position="130"/>
    </location>
</feature>
<evidence type="ECO:0000256" key="1">
    <source>
        <dbReference type="SAM" id="Phobius"/>
    </source>
</evidence>
<keyword evidence="1" id="KW-0812">Transmembrane</keyword>
<keyword evidence="3" id="KW-1185">Reference proteome</keyword>
<sequence length="198" mass="21431">MTTTDVRPSESRLARRITDWLEPKNWIIAVTLLVGWHTAQWAGVAWSVVGALFAAVIPITFIKYGIRKGHWGDRHVGAKPARLVVMAVILLSVATGIVLMLVARAPRTMVALIVSMLVTLAILAAITLVWKISVHQAVSAGACAMLVQTYGLWMALGFLLVAIVGWSRVELRDHTRNQVVAGTILGAIVAAAVFHLAR</sequence>
<evidence type="ECO:0000313" key="2">
    <source>
        <dbReference type="EMBL" id="MDT0439999.1"/>
    </source>
</evidence>
<feature type="transmembrane region" description="Helical" evidence="1">
    <location>
        <begin position="41"/>
        <end position="62"/>
    </location>
</feature>
<name>A0ABD5F057_9ACTN</name>
<dbReference type="InterPro" id="IPR036938">
    <property type="entry name" value="PAP2/HPO_sf"/>
</dbReference>
<accession>A0ABD5F057</accession>
<keyword evidence="1" id="KW-1133">Transmembrane helix</keyword>
<dbReference type="Proteomes" id="UP001183535">
    <property type="component" value="Unassembled WGS sequence"/>
</dbReference>
<feature type="transmembrane region" description="Helical" evidence="1">
    <location>
        <begin position="178"/>
        <end position="197"/>
    </location>
</feature>
<proteinExistence type="predicted"/>
<dbReference type="AlphaFoldDB" id="A0ABD5F057"/>
<organism evidence="2 3">
    <name type="scientific">Streptomyces doudnae</name>
    <dbReference type="NCBI Taxonomy" id="3075536"/>
    <lineage>
        <taxon>Bacteria</taxon>
        <taxon>Bacillati</taxon>
        <taxon>Actinomycetota</taxon>
        <taxon>Actinomycetes</taxon>
        <taxon>Kitasatosporales</taxon>
        <taxon>Streptomycetaceae</taxon>
        <taxon>Streptomyces</taxon>
    </lineage>
</organism>
<keyword evidence="1" id="KW-0472">Membrane</keyword>
<evidence type="ECO:0008006" key="4">
    <source>
        <dbReference type="Google" id="ProtNLM"/>
    </source>
</evidence>
<feature type="transmembrane region" description="Helical" evidence="1">
    <location>
        <begin position="83"/>
        <end position="103"/>
    </location>
</feature>
<dbReference type="RefSeq" id="WP_176729722.1">
    <property type="nucleotide sequence ID" value="NZ_JAVRES010000034.1"/>
</dbReference>
<evidence type="ECO:0000313" key="3">
    <source>
        <dbReference type="Proteomes" id="UP001183535"/>
    </source>
</evidence>
<gene>
    <name evidence="2" type="ORF">RM877_35610</name>
</gene>
<feature type="transmembrane region" description="Helical" evidence="1">
    <location>
        <begin position="142"/>
        <end position="166"/>
    </location>
</feature>
<dbReference type="SUPFAM" id="SSF48317">
    <property type="entry name" value="Acid phosphatase/Vanadium-dependent haloperoxidase"/>
    <property type="match status" value="1"/>
</dbReference>